<evidence type="ECO:0000313" key="10">
    <source>
        <dbReference type="Ensembl" id="ENSSTUP00000016255.1"/>
    </source>
</evidence>
<dbReference type="CDD" id="cd16040">
    <property type="entry name" value="SPRY_PRY_SNTX"/>
    <property type="match status" value="1"/>
</dbReference>
<evidence type="ECO:0000256" key="7">
    <source>
        <dbReference type="SAM" id="MobiDB-lite"/>
    </source>
</evidence>
<dbReference type="Gene3D" id="3.40.50.300">
    <property type="entry name" value="P-loop containing nucleotide triphosphate hydrolases"/>
    <property type="match status" value="1"/>
</dbReference>
<dbReference type="FunFam" id="3.40.50.300:FF:000210">
    <property type="entry name" value="Si:dkey-16p6.1"/>
    <property type="match status" value="1"/>
</dbReference>
<dbReference type="InterPro" id="IPR027417">
    <property type="entry name" value="P-loop_NTPase"/>
</dbReference>
<dbReference type="Pfam" id="PF13516">
    <property type="entry name" value="LRR_6"/>
    <property type="match status" value="3"/>
</dbReference>
<dbReference type="InterPro" id="IPR006574">
    <property type="entry name" value="PRY"/>
</dbReference>
<dbReference type="InterPro" id="IPR041075">
    <property type="entry name" value="NOD1/2_WH"/>
</dbReference>
<reference evidence="10" key="1">
    <citation type="submission" date="2021-04" db="EMBL/GenBank/DDBJ databases">
        <authorList>
            <consortium name="Wellcome Sanger Institute Data Sharing"/>
        </authorList>
    </citation>
    <scope>NUCLEOTIDE SEQUENCE [LARGE SCALE GENOMIC DNA]</scope>
</reference>
<dbReference type="RefSeq" id="XP_029627983.1">
    <property type="nucleotide sequence ID" value="XM_029772123.1"/>
</dbReference>
<dbReference type="InterPro" id="IPR001611">
    <property type="entry name" value="Leu-rich_rpt"/>
</dbReference>
<feature type="domain" description="B30.2/SPRY" evidence="8">
    <location>
        <begin position="914"/>
        <end position="1115"/>
    </location>
</feature>
<dbReference type="InParanoid" id="A0A673WW68"/>
<evidence type="ECO:0000256" key="3">
    <source>
        <dbReference type="ARBA" id="ARBA00022614"/>
    </source>
</evidence>
<evidence type="ECO:0000256" key="5">
    <source>
        <dbReference type="ARBA" id="ARBA00022741"/>
    </source>
</evidence>
<dbReference type="SUPFAM" id="SSF52540">
    <property type="entry name" value="P-loop containing nucleoside triphosphate hydrolases"/>
    <property type="match status" value="1"/>
</dbReference>
<dbReference type="AlphaFoldDB" id="A0A673WW68"/>
<dbReference type="GO" id="GO:0005737">
    <property type="term" value="C:cytoplasm"/>
    <property type="evidence" value="ECO:0007669"/>
    <property type="project" value="UniProtKB-SubCell"/>
</dbReference>
<keyword evidence="6" id="KW-0067">ATP-binding</keyword>
<dbReference type="GeneID" id="115205803"/>
<keyword evidence="2" id="KW-0963">Cytoplasm</keyword>
<organism evidence="10 11">
    <name type="scientific">Salmo trutta</name>
    <name type="common">Brown trout</name>
    <dbReference type="NCBI Taxonomy" id="8032"/>
    <lineage>
        <taxon>Eukaryota</taxon>
        <taxon>Metazoa</taxon>
        <taxon>Chordata</taxon>
        <taxon>Craniata</taxon>
        <taxon>Vertebrata</taxon>
        <taxon>Euteleostomi</taxon>
        <taxon>Actinopterygii</taxon>
        <taxon>Neopterygii</taxon>
        <taxon>Teleostei</taxon>
        <taxon>Protacanthopterygii</taxon>
        <taxon>Salmoniformes</taxon>
        <taxon>Salmonidae</taxon>
        <taxon>Salmoninae</taxon>
        <taxon>Salmo</taxon>
    </lineage>
</organism>
<evidence type="ECO:0000259" key="8">
    <source>
        <dbReference type="PROSITE" id="PS50188"/>
    </source>
</evidence>
<dbReference type="GO" id="GO:0005524">
    <property type="term" value="F:ATP binding"/>
    <property type="evidence" value="ECO:0007669"/>
    <property type="project" value="UniProtKB-KW"/>
</dbReference>
<dbReference type="Proteomes" id="UP000472277">
    <property type="component" value="Chromosome 1"/>
</dbReference>
<comment type="subcellular location">
    <subcellularLocation>
        <location evidence="1">Cytoplasm</location>
    </subcellularLocation>
</comment>
<evidence type="ECO:0000256" key="1">
    <source>
        <dbReference type="ARBA" id="ARBA00004496"/>
    </source>
</evidence>
<dbReference type="PROSITE" id="PS50837">
    <property type="entry name" value="NACHT"/>
    <property type="match status" value="1"/>
</dbReference>
<dbReference type="InterPro" id="IPR003877">
    <property type="entry name" value="SPRY_dom"/>
</dbReference>
<dbReference type="InterPro" id="IPR003879">
    <property type="entry name" value="Butyrophylin_SPRY"/>
</dbReference>
<feature type="region of interest" description="Disordered" evidence="7">
    <location>
        <begin position="1"/>
        <end position="25"/>
    </location>
</feature>
<dbReference type="InterPro" id="IPR051261">
    <property type="entry name" value="NLR"/>
</dbReference>
<feature type="domain" description="NACHT" evidence="9">
    <location>
        <begin position="297"/>
        <end position="431"/>
    </location>
</feature>
<accession>A0A673WW68</accession>
<dbReference type="Pfam" id="PF17776">
    <property type="entry name" value="NLRC4_HD2"/>
    <property type="match status" value="1"/>
</dbReference>
<dbReference type="KEGG" id="stru:115205803"/>
<dbReference type="InterPro" id="IPR029495">
    <property type="entry name" value="NACHT-assoc"/>
</dbReference>
<evidence type="ECO:0000259" key="9">
    <source>
        <dbReference type="PROSITE" id="PS50837"/>
    </source>
</evidence>
<reference evidence="10" key="2">
    <citation type="submission" date="2025-08" db="UniProtKB">
        <authorList>
            <consortium name="Ensembl"/>
        </authorList>
    </citation>
    <scope>IDENTIFICATION</scope>
</reference>
<dbReference type="Gene3D" id="2.60.120.920">
    <property type="match status" value="1"/>
</dbReference>
<dbReference type="OrthoDB" id="120976at2759"/>
<evidence type="ECO:0000256" key="4">
    <source>
        <dbReference type="ARBA" id="ARBA00022737"/>
    </source>
</evidence>
<dbReference type="InterPro" id="IPR013320">
    <property type="entry name" value="ConA-like_dom_sf"/>
</dbReference>
<sequence length="1117" mass="126442">MEEHSHLFKVHQARPDSPVSSSWSIKSDKSMNHIMNFNDAAVNTDEKVQQERPDSPVPSCMSLKSDTSMHKRINFKDGTVKTDEKVQDSPMTSCMVLESDTSMDNTTYSMKGANLTDQKDTIDLSPILQRLEDSVLKFWLDEMKTYKRDLSQEYPHQFDSNLENSNVLNDVTMMLQKCAREGALKITLHSLWISNQESLAHTVEENEVLRTCQEKLKSSLRNKSEYVFEGLPKQGYPTLLNDIYTDMYITEGGRGEVEDEHEVGQIENVSKRAATQETVIKSNDIFNPLPGQEGTIRSVLTKGVAGIGKTVSVQKIILDWAEGKANQDICFILALPFRVLNLIKHEDYSLIQIIHNFFPEMQELKSIDSDQNKVLLIFDGLDECQLPLDFQNNETCCDAHESTSVDVLLTNLIKGNLLPSALLWITTRPAAANRIPPECFYRVTEVRGFNDQQKEEYFTKKILDKSLASRITTHVKSSRSLYILCHIPVICWIVANVLQGLLVEACSNEIPCTLTQMYSNLVALQLQMKSKRSQSTNQSKSEDDIIQKLGELAFQQLETGNLVFYEEDLKEIDIDVSEASEYSSWFTEIFKEEFVLHQKRIFCFVHLSVQEFLAALFVFLTFQRSGKNLLDKSLLARLSLKGRSLINLYKSAVDRALQSQNGHLDLFLRFLLGLSLESNQAALKGLTQTQAGSSTEDIQRTVQYIKEKIKEYPSPQRCINLFHCLNELNDNTLVQEIQRYLSLGSLQVRNLTPTQWSALAFVLLTSQEDLDVFELKKYVQSDGGLLRLLPVVKLSRMARLDGCNLTDKCCDALASVIGTSSSLVELDLSDNNLQDSGVKLLSKGLGNPHCNLEILRLSLCGITDEGCVSLAMALSSNSTHLKELDLSFNYPEESGVEQLSALLEDPHCKLEALSIDRLGSSREKWRLLKYACQLTLDSNTANKMLRISEDGRNVAKTREVQLYADHPDRFSLAIVQVLCRESLSDRCYWEVEFGCKTTKIAATYRGIPKMEDGYKSWLGWNEMSWSWYCTDDGGFSARHNRKRTPVCAPPTDSNRVGVYLDWPAGTLTLYSVTFDMVTLLHTFYTTFTEPIYPAFSVVDTLCICPIESTNETHEYAQ</sequence>
<keyword evidence="3" id="KW-0433">Leucine-rich repeat</keyword>
<dbReference type="SUPFAM" id="SSF49899">
    <property type="entry name" value="Concanavalin A-like lectins/glucanases"/>
    <property type="match status" value="1"/>
</dbReference>
<keyword evidence="5" id="KW-0547">Nucleotide-binding</keyword>
<dbReference type="InterPro" id="IPR041267">
    <property type="entry name" value="NLRP_HD2"/>
</dbReference>
<evidence type="ECO:0000256" key="6">
    <source>
        <dbReference type="ARBA" id="ARBA00022840"/>
    </source>
</evidence>
<dbReference type="SMART" id="SM00368">
    <property type="entry name" value="LRR_RI"/>
    <property type="match status" value="3"/>
</dbReference>
<keyword evidence="4" id="KW-0677">Repeat</keyword>
<dbReference type="PRINTS" id="PR01407">
    <property type="entry name" value="BUTYPHLNCDUF"/>
</dbReference>
<dbReference type="InterPro" id="IPR007111">
    <property type="entry name" value="NACHT_NTPase"/>
</dbReference>
<feature type="compositionally biased region" description="Low complexity" evidence="7">
    <location>
        <begin position="15"/>
        <end position="25"/>
    </location>
</feature>
<name>A0A673WW68_SALTR</name>
<dbReference type="InterPro" id="IPR001870">
    <property type="entry name" value="B30.2/SPRY"/>
</dbReference>
<dbReference type="SMART" id="SM00589">
    <property type="entry name" value="PRY"/>
    <property type="match status" value="1"/>
</dbReference>
<dbReference type="Pfam" id="PF17779">
    <property type="entry name" value="WHD_NOD2"/>
    <property type="match status" value="1"/>
</dbReference>
<dbReference type="SUPFAM" id="SSF52047">
    <property type="entry name" value="RNI-like"/>
    <property type="match status" value="1"/>
</dbReference>
<dbReference type="Pfam" id="PF05729">
    <property type="entry name" value="NACHT"/>
    <property type="match status" value="1"/>
</dbReference>
<dbReference type="Pfam" id="PF14484">
    <property type="entry name" value="FISNA"/>
    <property type="match status" value="1"/>
</dbReference>
<dbReference type="Ensembl" id="ENSSTUT00000017136.1">
    <property type="protein sequence ID" value="ENSSTUP00000016255.1"/>
    <property type="gene ID" value="ENSSTUG00000007426.1"/>
</dbReference>
<dbReference type="InterPro" id="IPR043136">
    <property type="entry name" value="B30.2/SPRY_sf"/>
</dbReference>
<dbReference type="Pfam" id="PF00622">
    <property type="entry name" value="SPRY"/>
    <property type="match status" value="1"/>
</dbReference>
<evidence type="ECO:0000313" key="11">
    <source>
        <dbReference type="Proteomes" id="UP000472277"/>
    </source>
</evidence>
<proteinExistence type="predicted"/>
<dbReference type="PANTHER" id="PTHR24106">
    <property type="entry name" value="NACHT, LRR AND CARD DOMAINS-CONTAINING"/>
    <property type="match status" value="1"/>
</dbReference>
<dbReference type="PROSITE" id="PS50188">
    <property type="entry name" value="B302_SPRY"/>
    <property type="match status" value="1"/>
</dbReference>
<dbReference type="InterPro" id="IPR032675">
    <property type="entry name" value="LRR_dom_sf"/>
</dbReference>
<keyword evidence="11" id="KW-1185">Reference proteome</keyword>
<reference evidence="10" key="3">
    <citation type="submission" date="2025-09" db="UniProtKB">
        <authorList>
            <consortium name="Ensembl"/>
        </authorList>
    </citation>
    <scope>IDENTIFICATION</scope>
</reference>
<dbReference type="SMART" id="SM01288">
    <property type="entry name" value="FISNA"/>
    <property type="match status" value="1"/>
</dbReference>
<gene>
    <name evidence="10" type="primary">LOC115205803</name>
</gene>
<dbReference type="GeneTree" id="ENSGT01150000286927"/>
<dbReference type="OMA" id="NETHEYA"/>
<dbReference type="SMART" id="SM00449">
    <property type="entry name" value="SPRY"/>
    <property type="match status" value="1"/>
</dbReference>
<protein>
    <submittedName>
        <fullName evidence="10">NACHT, LRR and PYD domains-containing protein 12-like</fullName>
    </submittedName>
</protein>
<dbReference type="Pfam" id="PF13765">
    <property type="entry name" value="PRY"/>
    <property type="match status" value="1"/>
</dbReference>
<dbReference type="Gene3D" id="3.80.10.10">
    <property type="entry name" value="Ribonuclease Inhibitor"/>
    <property type="match status" value="1"/>
</dbReference>
<evidence type="ECO:0000256" key="2">
    <source>
        <dbReference type="ARBA" id="ARBA00022490"/>
    </source>
</evidence>